<keyword evidence="5" id="KW-0560">Oxidoreductase</keyword>
<organism evidence="7 8">
    <name type="scientific">Penicillium cinerascens</name>
    <dbReference type="NCBI Taxonomy" id="70096"/>
    <lineage>
        <taxon>Eukaryota</taxon>
        <taxon>Fungi</taxon>
        <taxon>Dikarya</taxon>
        <taxon>Ascomycota</taxon>
        <taxon>Pezizomycotina</taxon>
        <taxon>Eurotiomycetes</taxon>
        <taxon>Eurotiomycetidae</taxon>
        <taxon>Eurotiales</taxon>
        <taxon>Aspergillaceae</taxon>
        <taxon>Penicillium</taxon>
    </lineage>
</organism>
<evidence type="ECO:0000256" key="5">
    <source>
        <dbReference type="ARBA" id="ARBA00023002"/>
    </source>
</evidence>
<proteinExistence type="inferred from homology"/>
<dbReference type="RefSeq" id="XP_058308313.1">
    <property type="nucleotide sequence ID" value="XM_058451775.1"/>
</dbReference>
<dbReference type="Gene3D" id="3.50.50.60">
    <property type="entry name" value="FAD/NAD(P)-binding domain"/>
    <property type="match status" value="1"/>
</dbReference>
<dbReference type="EMBL" id="JAPQKR010000012">
    <property type="protein sequence ID" value="KAJ5203834.1"/>
    <property type="molecule type" value="Genomic_DNA"/>
</dbReference>
<feature type="domain" description="FAD dependent oxidoreductase" evidence="6">
    <location>
        <begin position="5"/>
        <end position="386"/>
    </location>
</feature>
<keyword evidence="3" id="KW-0285">Flavoprotein</keyword>
<dbReference type="InterPro" id="IPR006076">
    <property type="entry name" value="FAD-dep_OxRdtase"/>
</dbReference>
<protein>
    <submittedName>
        <fullName evidence="7">Sarcosine oxidase</fullName>
    </submittedName>
</protein>
<accession>A0A9W9MM18</accession>
<sequence length="428" mass="47329">MESEILIVGAGIFGISTAYHLAKRSSNPASITVLDRFPAPSQDAASTDINKIIRADYGSPLYMELGLEAIEAWKNDPLFKNSGVYHQTGWIMMDEQGSDLAGRIGANFGDIFGSNPLQPMSEDAVRSDWGGALRDADLSPFGSFFFNPLAGWADAGRALTIMANEVIRMGVRYQVGEATRLVLGERGIKGVEIKSGDLYSADKVLLCTGAWTSQLMSSIEDELKMPETDRVESQASAAGVCVAHFQLSNAERKLYDRLPVYVYGEQGEVIPPDDTGLLKFTTTQSFKNTKDGYSVPPSWDSPATFTQREVPETLQKECIGSIRPRLPQIFTSDRQVDHFRLCWDAITPDQHPLITKHPDTRLSNLYLAVGGSFHCWKFLPTIGRYVGNVLDGASNRAERDDAWAWKKSRQAKGVHDSLTPNKELSNYY</sequence>
<evidence type="ECO:0000313" key="8">
    <source>
        <dbReference type="Proteomes" id="UP001150904"/>
    </source>
</evidence>
<dbReference type="PANTHER" id="PTHR10961">
    <property type="entry name" value="PEROXISOMAL SARCOSINE OXIDASE"/>
    <property type="match status" value="1"/>
</dbReference>
<dbReference type="GeneID" id="83179076"/>
<dbReference type="InterPro" id="IPR045170">
    <property type="entry name" value="MTOX"/>
</dbReference>
<reference evidence="7" key="1">
    <citation type="submission" date="2022-12" db="EMBL/GenBank/DDBJ databases">
        <authorList>
            <person name="Petersen C."/>
        </authorList>
    </citation>
    <scope>NUCLEOTIDE SEQUENCE</scope>
    <source>
        <strain evidence="7">IBT 15544</strain>
    </source>
</reference>
<name>A0A9W9MM18_9EURO</name>
<comment type="similarity">
    <text evidence="2">Belongs to the MSOX/MTOX family.</text>
</comment>
<dbReference type="InterPro" id="IPR036188">
    <property type="entry name" value="FAD/NAD-bd_sf"/>
</dbReference>
<comment type="cofactor">
    <cofactor evidence="1">
        <name>FAD</name>
        <dbReference type="ChEBI" id="CHEBI:57692"/>
    </cofactor>
</comment>
<keyword evidence="8" id="KW-1185">Reference proteome</keyword>
<gene>
    <name evidence="7" type="ORF">N7498_004713</name>
</gene>
<dbReference type="GO" id="GO:0050660">
    <property type="term" value="F:flavin adenine dinucleotide binding"/>
    <property type="evidence" value="ECO:0007669"/>
    <property type="project" value="InterPro"/>
</dbReference>
<reference evidence="7" key="2">
    <citation type="journal article" date="2023" name="IMA Fungus">
        <title>Comparative genomic study of the Penicillium genus elucidates a diverse pangenome and 15 lateral gene transfer events.</title>
        <authorList>
            <person name="Petersen C."/>
            <person name="Sorensen T."/>
            <person name="Nielsen M.R."/>
            <person name="Sondergaard T.E."/>
            <person name="Sorensen J.L."/>
            <person name="Fitzpatrick D.A."/>
            <person name="Frisvad J.C."/>
            <person name="Nielsen K.L."/>
        </authorList>
    </citation>
    <scope>NUCLEOTIDE SEQUENCE</scope>
    <source>
        <strain evidence="7">IBT 15544</strain>
    </source>
</reference>
<dbReference type="Proteomes" id="UP001150904">
    <property type="component" value="Unassembled WGS sequence"/>
</dbReference>
<dbReference type="Gene3D" id="3.30.9.10">
    <property type="entry name" value="D-Amino Acid Oxidase, subunit A, domain 2"/>
    <property type="match status" value="1"/>
</dbReference>
<comment type="caution">
    <text evidence="7">The sequence shown here is derived from an EMBL/GenBank/DDBJ whole genome shotgun (WGS) entry which is preliminary data.</text>
</comment>
<evidence type="ECO:0000259" key="6">
    <source>
        <dbReference type="Pfam" id="PF01266"/>
    </source>
</evidence>
<dbReference type="PANTHER" id="PTHR10961:SF37">
    <property type="entry name" value="FAD DEPENDENT OXIDOREDUCTASE DOMAIN-CONTAINING PROTEIN"/>
    <property type="match status" value="1"/>
</dbReference>
<evidence type="ECO:0000256" key="1">
    <source>
        <dbReference type="ARBA" id="ARBA00001974"/>
    </source>
</evidence>
<dbReference type="SUPFAM" id="SSF51905">
    <property type="entry name" value="FAD/NAD(P)-binding domain"/>
    <property type="match status" value="1"/>
</dbReference>
<dbReference type="Pfam" id="PF01266">
    <property type="entry name" value="DAO"/>
    <property type="match status" value="1"/>
</dbReference>
<keyword evidence="4" id="KW-0274">FAD</keyword>
<dbReference type="OrthoDB" id="2219495at2759"/>
<dbReference type="GO" id="GO:0008115">
    <property type="term" value="F:sarcosine oxidase activity"/>
    <property type="evidence" value="ECO:0007669"/>
    <property type="project" value="TreeGrafter"/>
</dbReference>
<dbReference type="GO" id="GO:0051698">
    <property type="term" value="F:saccharopine oxidase activity"/>
    <property type="evidence" value="ECO:0007669"/>
    <property type="project" value="TreeGrafter"/>
</dbReference>
<evidence type="ECO:0000256" key="2">
    <source>
        <dbReference type="ARBA" id="ARBA00010989"/>
    </source>
</evidence>
<evidence type="ECO:0000256" key="3">
    <source>
        <dbReference type="ARBA" id="ARBA00022630"/>
    </source>
</evidence>
<dbReference type="AlphaFoldDB" id="A0A9W9MM18"/>
<evidence type="ECO:0000313" key="7">
    <source>
        <dbReference type="EMBL" id="KAJ5203834.1"/>
    </source>
</evidence>
<evidence type="ECO:0000256" key="4">
    <source>
        <dbReference type="ARBA" id="ARBA00022827"/>
    </source>
</evidence>